<keyword evidence="4" id="KW-0804">Transcription</keyword>
<organism evidence="7 8">
    <name type="scientific">Stutzerimonas kirkiae</name>
    <dbReference type="NCBI Taxonomy" id="2211392"/>
    <lineage>
        <taxon>Bacteria</taxon>
        <taxon>Pseudomonadati</taxon>
        <taxon>Pseudomonadota</taxon>
        <taxon>Gammaproteobacteria</taxon>
        <taxon>Pseudomonadales</taxon>
        <taxon>Pseudomonadaceae</taxon>
        <taxon>Stutzerimonas</taxon>
    </lineage>
</organism>
<dbReference type="PANTHER" id="PTHR43133:SF63">
    <property type="entry name" value="RNA POLYMERASE SIGMA FACTOR FECI-RELATED"/>
    <property type="match status" value="1"/>
</dbReference>
<gene>
    <name evidence="7" type="ORF">DNJ96_07950</name>
</gene>
<evidence type="ECO:0000256" key="4">
    <source>
        <dbReference type="ARBA" id="ARBA00023163"/>
    </source>
</evidence>
<dbReference type="InterPro" id="IPR036388">
    <property type="entry name" value="WH-like_DNA-bd_sf"/>
</dbReference>
<feature type="domain" description="RNA polymerase sigma factor 70 region 4 type 2" evidence="6">
    <location>
        <begin position="110"/>
        <end position="162"/>
    </location>
</feature>
<dbReference type="OrthoDB" id="9797134at2"/>
<comment type="similarity">
    <text evidence="1">Belongs to the sigma-70 factor family. ECF subfamily.</text>
</comment>
<dbReference type="InterPro" id="IPR039425">
    <property type="entry name" value="RNA_pol_sigma-70-like"/>
</dbReference>
<dbReference type="Pfam" id="PF08281">
    <property type="entry name" value="Sigma70_r4_2"/>
    <property type="match status" value="1"/>
</dbReference>
<evidence type="ECO:0000259" key="6">
    <source>
        <dbReference type="Pfam" id="PF08281"/>
    </source>
</evidence>
<dbReference type="SUPFAM" id="SSF88659">
    <property type="entry name" value="Sigma3 and sigma4 domains of RNA polymerase sigma factors"/>
    <property type="match status" value="1"/>
</dbReference>
<dbReference type="AlphaFoldDB" id="A0A4Q9RBZ2"/>
<evidence type="ECO:0000313" key="8">
    <source>
        <dbReference type="Proteomes" id="UP000292639"/>
    </source>
</evidence>
<evidence type="ECO:0000313" key="7">
    <source>
        <dbReference type="EMBL" id="TBU97775.1"/>
    </source>
</evidence>
<dbReference type="GO" id="GO:0006352">
    <property type="term" value="P:DNA-templated transcription initiation"/>
    <property type="evidence" value="ECO:0007669"/>
    <property type="project" value="InterPro"/>
</dbReference>
<dbReference type="GO" id="GO:0016987">
    <property type="term" value="F:sigma factor activity"/>
    <property type="evidence" value="ECO:0007669"/>
    <property type="project" value="UniProtKB-KW"/>
</dbReference>
<dbReference type="GO" id="GO:0003677">
    <property type="term" value="F:DNA binding"/>
    <property type="evidence" value="ECO:0007669"/>
    <property type="project" value="InterPro"/>
</dbReference>
<dbReference type="EMBL" id="QJUP01000008">
    <property type="protein sequence ID" value="TBU97775.1"/>
    <property type="molecule type" value="Genomic_DNA"/>
</dbReference>
<keyword evidence="3" id="KW-0731">Sigma factor</keyword>
<keyword evidence="2" id="KW-0805">Transcription regulation</keyword>
<protein>
    <submittedName>
        <fullName evidence="7">RNA polymerase subunit sigma</fullName>
    </submittedName>
</protein>
<dbReference type="SUPFAM" id="SSF88946">
    <property type="entry name" value="Sigma2 domain of RNA polymerase sigma factors"/>
    <property type="match status" value="1"/>
</dbReference>
<feature type="domain" description="RNA polymerase sigma-70 region 2" evidence="5">
    <location>
        <begin position="14"/>
        <end position="78"/>
    </location>
</feature>
<proteinExistence type="inferred from homology"/>
<dbReference type="PANTHER" id="PTHR43133">
    <property type="entry name" value="RNA POLYMERASE ECF-TYPE SIGMA FACTO"/>
    <property type="match status" value="1"/>
</dbReference>
<keyword evidence="8" id="KW-1185">Reference proteome</keyword>
<dbReference type="RefSeq" id="WP_131183467.1">
    <property type="nucleotide sequence ID" value="NZ_QJUO01000004.1"/>
</dbReference>
<comment type="caution">
    <text evidence="7">The sequence shown here is derived from an EMBL/GenBank/DDBJ whole genome shotgun (WGS) entry which is preliminary data.</text>
</comment>
<reference evidence="7 8" key="1">
    <citation type="submission" date="2018-06" db="EMBL/GenBank/DDBJ databases">
        <title>Three novel Pseudomonas species isolated from symptomatic oak.</title>
        <authorList>
            <person name="Bueno-Gonzalez V."/>
            <person name="Brady C."/>
        </authorList>
    </citation>
    <scope>NUCLEOTIDE SEQUENCE [LARGE SCALE GENOMIC DNA]</scope>
    <source>
        <strain evidence="7 8">P17C</strain>
    </source>
</reference>
<dbReference type="Gene3D" id="1.10.10.10">
    <property type="entry name" value="Winged helix-like DNA-binding domain superfamily/Winged helix DNA-binding domain"/>
    <property type="match status" value="1"/>
</dbReference>
<dbReference type="InterPro" id="IPR007627">
    <property type="entry name" value="RNA_pol_sigma70_r2"/>
</dbReference>
<dbReference type="InterPro" id="IPR014284">
    <property type="entry name" value="RNA_pol_sigma-70_dom"/>
</dbReference>
<dbReference type="Proteomes" id="UP000292639">
    <property type="component" value="Unassembled WGS sequence"/>
</dbReference>
<dbReference type="NCBIfam" id="TIGR02937">
    <property type="entry name" value="sigma70-ECF"/>
    <property type="match status" value="1"/>
</dbReference>
<evidence type="ECO:0000256" key="3">
    <source>
        <dbReference type="ARBA" id="ARBA00023082"/>
    </source>
</evidence>
<name>A0A4Q9RBZ2_9GAMM</name>
<evidence type="ECO:0000256" key="2">
    <source>
        <dbReference type="ARBA" id="ARBA00023015"/>
    </source>
</evidence>
<dbReference type="InterPro" id="IPR013324">
    <property type="entry name" value="RNA_pol_sigma_r3/r4-like"/>
</dbReference>
<dbReference type="InterPro" id="IPR013249">
    <property type="entry name" value="RNA_pol_sigma70_r4_t2"/>
</dbReference>
<evidence type="ECO:0000256" key="1">
    <source>
        <dbReference type="ARBA" id="ARBA00010641"/>
    </source>
</evidence>
<dbReference type="Pfam" id="PF04542">
    <property type="entry name" value="Sigma70_r2"/>
    <property type="match status" value="1"/>
</dbReference>
<evidence type="ECO:0000259" key="5">
    <source>
        <dbReference type="Pfam" id="PF04542"/>
    </source>
</evidence>
<sequence length="172" mass="20187">MSPPRQQHLHIERLYREQHPSLVRWFQRRLGSPQQAADLSQDAFLRLLEKTDFANHPTPLSFLRLVARGLLIDFYRRSALERSYLHYLAQQPQDLQPDPQQRVADLQQLRLIDSQLDGLPTRVKRAFLLHRLAGMSQARIAEELGLSPARIQQYLAKATLHCYRLRFDVEND</sequence>
<accession>A0A4Q9RBZ2</accession>
<dbReference type="InterPro" id="IPR013325">
    <property type="entry name" value="RNA_pol_sigma_r2"/>
</dbReference>
<dbReference type="Gene3D" id="1.10.1740.10">
    <property type="match status" value="1"/>
</dbReference>